<reference evidence="5 6" key="1">
    <citation type="submission" date="2017-10" db="EMBL/GenBank/DDBJ databases">
        <title>The new phylogeny of genus Mycobacterium.</title>
        <authorList>
            <person name="Tortoli E."/>
            <person name="Trovato A."/>
            <person name="Cirillo D.M."/>
        </authorList>
    </citation>
    <scope>NUCLEOTIDE SEQUENCE [LARGE SCALE GENOMIC DNA]</scope>
    <source>
        <strain evidence="5 6">CCUG37673</strain>
    </source>
</reference>
<dbReference type="Gene3D" id="2.60.40.420">
    <property type="entry name" value="Cupredoxins - blue copper proteins"/>
    <property type="match status" value="1"/>
</dbReference>
<proteinExistence type="predicted"/>
<dbReference type="InterPro" id="IPR028096">
    <property type="entry name" value="EfeO_Cupredoxin"/>
</dbReference>
<evidence type="ECO:0000313" key="4">
    <source>
        <dbReference type="EMBL" id="GFG48742.1"/>
    </source>
</evidence>
<dbReference type="PANTHER" id="PTHR36507:SF1">
    <property type="entry name" value="BLL1555 PROTEIN"/>
    <property type="match status" value="1"/>
</dbReference>
<evidence type="ECO:0000256" key="2">
    <source>
        <dbReference type="SAM" id="SignalP"/>
    </source>
</evidence>
<feature type="region of interest" description="Disordered" evidence="1">
    <location>
        <begin position="25"/>
        <end position="59"/>
    </location>
</feature>
<comment type="caution">
    <text evidence="5">The sequence shown here is derived from an EMBL/GenBank/DDBJ whole genome shotgun (WGS) entry which is preliminary data.</text>
</comment>
<evidence type="ECO:0000313" key="7">
    <source>
        <dbReference type="Proteomes" id="UP000465302"/>
    </source>
</evidence>
<keyword evidence="6" id="KW-1185">Reference proteome</keyword>
<feature type="signal peptide" evidence="2">
    <location>
        <begin position="1"/>
        <end position="22"/>
    </location>
</feature>
<dbReference type="PROSITE" id="PS51257">
    <property type="entry name" value="PROKAR_LIPOPROTEIN"/>
    <property type="match status" value="1"/>
</dbReference>
<evidence type="ECO:0000313" key="5">
    <source>
        <dbReference type="EMBL" id="PEG36222.1"/>
    </source>
</evidence>
<dbReference type="Proteomes" id="UP000465302">
    <property type="component" value="Unassembled WGS sequence"/>
</dbReference>
<keyword evidence="2" id="KW-0732">Signal</keyword>
<protein>
    <submittedName>
        <fullName evidence="5">Plastocyanin</fullName>
    </submittedName>
</protein>
<evidence type="ECO:0000259" key="3">
    <source>
        <dbReference type="Pfam" id="PF13473"/>
    </source>
</evidence>
<dbReference type="AlphaFoldDB" id="A0A2A7MWL9"/>
<dbReference type="OrthoDB" id="574459at2"/>
<dbReference type="PANTHER" id="PTHR36507">
    <property type="entry name" value="BLL1555 PROTEIN"/>
    <property type="match status" value="1"/>
</dbReference>
<reference evidence="4" key="3">
    <citation type="submission" date="2020-02" db="EMBL/GenBank/DDBJ databases">
        <authorList>
            <person name="Matsumoto Y."/>
            <person name="Motooka D."/>
            <person name="Nakamura S."/>
        </authorList>
    </citation>
    <scope>NUCLEOTIDE SEQUENCE</scope>
    <source>
        <strain evidence="4">JCM 6377</strain>
    </source>
</reference>
<gene>
    <name evidence="5" type="ORF">CQY20_19355</name>
    <name evidence="4" type="ORF">MAGR_01830</name>
</gene>
<dbReference type="Proteomes" id="UP000220914">
    <property type="component" value="Unassembled WGS sequence"/>
</dbReference>
<organism evidence="5 6">
    <name type="scientific">Mycolicibacterium agri</name>
    <name type="common">Mycobacterium agri</name>
    <dbReference type="NCBI Taxonomy" id="36811"/>
    <lineage>
        <taxon>Bacteria</taxon>
        <taxon>Bacillati</taxon>
        <taxon>Actinomycetota</taxon>
        <taxon>Actinomycetes</taxon>
        <taxon>Mycobacteriales</taxon>
        <taxon>Mycobacteriaceae</taxon>
        <taxon>Mycolicibacterium</taxon>
    </lineage>
</organism>
<evidence type="ECO:0000256" key="1">
    <source>
        <dbReference type="SAM" id="MobiDB-lite"/>
    </source>
</evidence>
<dbReference type="EMBL" id="PDCP01000036">
    <property type="protein sequence ID" value="PEG36222.1"/>
    <property type="molecule type" value="Genomic_DNA"/>
</dbReference>
<feature type="domain" description="EfeO-type cupredoxin-like" evidence="3">
    <location>
        <begin position="55"/>
        <end position="140"/>
    </location>
</feature>
<dbReference type="SUPFAM" id="SSF49503">
    <property type="entry name" value="Cupredoxins"/>
    <property type="match status" value="1"/>
</dbReference>
<sequence>MKKIAMLVAASAVIVAIGTACGGSGNGGSSNGGEATNAATATESAESPVAPQDDSTAAADAATITIENMAFGEPITVAPGAEVRVANNDSVEHSVTSQAEGMFDTHVDGQQKGTFTAPTQPGEYPFYCVYHPSMKGTLIVE</sequence>
<dbReference type="EMBL" id="BLKS01000001">
    <property type="protein sequence ID" value="GFG48742.1"/>
    <property type="molecule type" value="Genomic_DNA"/>
</dbReference>
<dbReference type="InterPro" id="IPR052721">
    <property type="entry name" value="ET_Amicyanin"/>
</dbReference>
<evidence type="ECO:0000313" key="6">
    <source>
        <dbReference type="Proteomes" id="UP000220914"/>
    </source>
</evidence>
<feature type="chain" id="PRO_5033300406" evidence="2">
    <location>
        <begin position="23"/>
        <end position="141"/>
    </location>
</feature>
<dbReference type="Pfam" id="PF13473">
    <property type="entry name" value="Cupredoxin_1"/>
    <property type="match status" value="1"/>
</dbReference>
<dbReference type="InterPro" id="IPR008972">
    <property type="entry name" value="Cupredoxin"/>
</dbReference>
<feature type="compositionally biased region" description="Low complexity" evidence="1">
    <location>
        <begin position="32"/>
        <end position="59"/>
    </location>
</feature>
<accession>A0A2A7MWL9</accession>
<name>A0A2A7MWL9_MYCAG</name>
<reference evidence="4 7" key="2">
    <citation type="journal article" date="2019" name="Emerg. Microbes Infect.">
        <title>Comprehensive subspecies identification of 175 nontuberculous mycobacteria species based on 7547 genomic profiles.</title>
        <authorList>
            <person name="Matsumoto Y."/>
            <person name="Kinjo T."/>
            <person name="Motooka D."/>
            <person name="Nabeya D."/>
            <person name="Jung N."/>
            <person name="Uechi K."/>
            <person name="Horii T."/>
            <person name="Iida T."/>
            <person name="Fujita J."/>
            <person name="Nakamura S."/>
        </authorList>
    </citation>
    <scope>NUCLEOTIDE SEQUENCE [LARGE SCALE GENOMIC DNA]</scope>
    <source>
        <strain evidence="4 7">JCM 6377</strain>
    </source>
</reference>